<dbReference type="Pfam" id="PF03176">
    <property type="entry name" value="MMPL"/>
    <property type="match status" value="2"/>
</dbReference>
<feature type="transmembrane region" description="Helical" evidence="7">
    <location>
        <begin position="272"/>
        <end position="292"/>
    </location>
</feature>
<comment type="subcellular location">
    <subcellularLocation>
        <location evidence="1">Cell membrane</location>
        <topology evidence="1">Multi-pass membrane protein</topology>
    </subcellularLocation>
</comment>
<dbReference type="Proteomes" id="UP001305702">
    <property type="component" value="Chromosome"/>
</dbReference>
<feature type="domain" description="SSD" evidence="8">
    <location>
        <begin position="195"/>
        <end position="323"/>
    </location>
</feature>
<organism evidence="9 10">
    <name type="scientific">Paenibacillus aurantius</name>
    <dbReference type="NCBI Taxonomy" id="2918900"/>
    <lineage>
        <taxon>Bacteria</taxon>
        <taxon>Bacillati</taxon>
        <taxon>Bacillota</taxon>
        <taxon>Bacilli</taxon>
        <taxon>Bacillales</taxon>
        <taxon>Paenibacillaceae</taxon>
        <taxon>Paenibacillus</taxon>
    </lineage>
</organism>
<protein>
    <submittedName>
        <fullName evidence="9">MMPL family transporter</fullName>
    </submittedName>
</protein>
<feature type="transmembrane region" description="Helical" evidence="7">
    <location>
        <begin position="196"/>
        <end position="213"/>
    </location>
</feature>
<gene>
    <name evidence="9" type="ORF">MJA45_12835</name>
</gene>
<dbReference type="InterPro" id="IPR000731">
    <property type="entry name" value="SSD"/>
</dbReference>
<feature type="region of interest" description="Disordered" evidence="6">
    <location>
        <begin position="457"/>
        <end position="481"/>
    </location>
</feature>
<dbReference type="PROSITE" id="PS50156">
    <property type="entry name" value="SSD"/>
    <property type="match status" value="1"/>
</dbReference>
<evidence type="ECO:0000256" key="7">
    <source>
        <dbReference type="SAM" id="Phobius"/>
    </source>
</evidence>
<sequence length="715" mass="76816">MLLLRLGMTAFRFPRTVLMLWGMLLALSAGPAFDLPGVLKDHGLVADGSYLEVKHRLSAEFGIPEDPVLVLFNKRSGASGMEFIRFIKRTMEELKEVPGVRGYLSPLEKEGMLKDTAAYGILILPPAGSERTAVVTRLRDKLPLDLSATVRLTGKPVVQQDVNVASRRDLGRAERIGLPAAFLILWWAFRGPVSALLPVAAGLTAVVTAMGALSRLGQAFELSHFVLNVVPMVGIALSIDFALLLVSRYREELGRLTAEKAMNRTLRTAGRAVFYSACCVALGLAGICSIRLPMFQSVTAGALTVLAAAVLAAFTLLPAALALLTPVMKSRNRERGLAGTSRPDLWQRLARQLLARPFRTGGLALILLAIGMMPLRTMGIAIPDASSLPAGYESRAAAEAYEELFGEGGKARVDLLLQGKPGLSDKEVREEVYRLVDKLKRDPQVLRVDTDLLIVPPAQGRNEGRPSSDSGMAAASLGSPSTAGTSVLLPITLRAGTHTKEAREWVRSWDREGSGGPVAYRLGGEAKYEQEVFDAVRDGLPASVGFIGTSTFLVLLIAFRSFVIAVKAIVMNALSLAASFGILAAVFSQGAFGMEPYPVALMIPVFVFGLVFGVSMDYGIFMLSRMAEHYQLTGDNERAVTYGVASTSRLLTAAAAIMVAVTLPFAFGEVVGVRQLGVGIAAAVALDATVIRLMLVPPLMKLLGDWNWRLPKLFR</sequence>
<evidence type="ECO:0000256" key="5">
    <source>
        <dbReference type="ARBA" id="ARBA00023136"/>
    </source>
</evidence>
<feature type="transmembrane region" description="Helical" evidence="7">
    <location>
        <begin position="599"/>
        <end position="621"/>
    </location>
</feature>
<dbReference type="InterPro" id="IPR004869">
    <property type="entry name" value="MMPL_dom"/>
</dbReference>
<evidence type="ECO:0000313" key="9">
    <source>
        <dbReference type="EMBL" id="WNQ13858.1"/>
    </source>
</evidence>
<dbReference type="KEGG" id="paun:MJA45_12835"/>
<feature type="transmembrane region" description="Helical" evidence="7">
    <location>
        <begin position="673"/>
        <end position="695"/>
    </location>
</feature>
<evidence type="ECO:0000256" key="3">
    <source>
        <dbReference type="ARBA" id="ARBA00022692"/>
    </source>
</evidence>
<feature type="transmembrane region" description="Helical" evidence="7">
    <location>
        <begin position="361"/>
        <end position="382"/>
    </location>
</feature>
<dbReference type="Gene3D" id="1.20.1640.10">
    <property type="entry name" value="Multidrug efflux transporter AcrB transmembrane domain"/>
    <property type="match status" value="2"/>
</dbReference>
<dbReference type="EMBL" id="CP130318">
    <property type="protein sequence ID" value="WNQ13858.1"/>
    <property type="molecule type" value="Genomic_DNA"/>
</dbReference>
<dbReference type="InterPro" id="IPR050545">
    <property type="entry name" value="Mycobact_MmpL"/>
</dbReference>
<dbReference type="GO" id="GO:0005886">
    <property type="term" value="C:plasma membrane"/>
    <property type="evidence" value="ECO:0007669"/>
    <property type="project" value="UniProtKB-SubCell"/>
</dbReference>
<keyword evidence="10" id="KW-1185">Reference proteome</keyword>
<dbReference type="PANTHER" id="PTHR33406:SF13">
    <property type="entry name" value="MEMBRANE PROTEIN YDFJ"/>
    <property type="match status" value="1"/>
</dbReference>
<evidence type="ECO:0000256" key="4">
    <source>
        <dbReference type="ARBA" id="ARBA00022989"/>
    </source>
</evidence>
<accession>A0AA96RHX3</accession>
<evidence type="ECO:0000256" key="6">
    <source>
        <dbReference type="SAM" id="MobiDB-lite"/>
    </source>
</evidence>
<evidence type="ECO:0000313" key="10">
    <source>
        <dbReference type="Proteomes" id="UP001305702"/>
    </source>
</evidence>
<evidence type="ECO:0000256" key="2">
    <source>
        <dbReference type="ARBA" id="ARBA00022475"/>
    </source>
</evidence>
<keyword evidence="3 7" id="KW-0812">Transmembrane</keyword>
<name>A0AA96RHX3_9BACL</name>
<evidence type="ECO:0000259" key="8">
    <source>
        <dbReference type="PROSITE" id="PS50156"/>
    </source>
</evidence>
<feature type="transmembrane region" description="Helical" evidence="7">
    <location>
        <begin position="566"/>
        <end position="587"/>
    </location>
</feature>
<keyword evidence="5 7" id="KW-0472">Membrane</keyword>
<feature type="transmembrane region" description="Helical" evidence="7">
    <location>
        <begin position="540"/>
        <end position="559"/>
    </location>
</feature>
<dbReference type="AlphaFoldDB" id="A0AA96RHX3"/>
<dbReference type="SUPFAM" id="SSF82866">
    <property type="entry name" value="Multidrug efflux transporter AcrB transmembrane domain"/>
    <property type="match status" value="2"/>
</dbReference>
<reference evidence="9 10" key="1">
    <citation type="submission" date="2022-02" db="EMBL/GenBank/DDBJ databases">
        <title>Paenibacillus sp. MBLB1776 Whole Genome Shotgun Sequencing.</title>
        <authorList>
            <person name="Hwang C.Y."/>
            <person name="Cho E.-S."/>
            <person name="Seo M.-J."/>
        </authorList>
    </citation>
    <scope>NUCLEOTIDE SEQUENCE [LARGE SCALE GENOMIC DNA]</scope>
    <source>
        <strain evidence="9 10">MBLB1776</strain>
    </source>
</reference>
<evidence type="ECO:0000256" key="1">
    <source>
        <dbReference type="ARBA" id="ARBA00004651"/>
    </source>
</evidence>
<dbReference type="PANTHER" id="PTHR33406">
    <property type="entry name" value="MEMBRANE PROTEIN MJ1562-RELATED"/>
    <property type="match status" value="1"/>
</dbReference>
<proteinExistence type="predicted"/>
<keyword evidence="2" id="KW-1003">Cell membrane</keyword>
<keyword evidence="4 7" id="KW-1133">Transmembrane helix</keyword>
<feature type="transmembrane region" description="Helical" evidence="7">
    <location>
        <begin position="298"/>
        <end position="325"/>
    </location>
</feature>
<feature type="transmembrane region" description="Helical" evidence="7">
    <location>
        <begin position="642"/>
        <end position="667"/>
    </location>
</feature>
<feature type="transmembrane region" description="Helical" evidence="7">
    <location>
        <begin position="225"/>
        <end position="246"/>
    </location>
</feature>
<dbReference type="RefSeq" id="WP_315607639.1">
    <property type="nucleotide sequence ID" value="NZ_CP130318.1"/>
</dbReference>